<dbReference type="Gene3D" id="3.20.20.80">
    <property type="entry name" value="Glycosidases"/>
    <property type="match status" value="1"/>
</dbReference>
<protein>
    <submittedName>
        <fullName evidence="2">Glycoside hydrolase family 85 protein</fullName>
    </submittedName>
</protein>
<reference evidence="3" key="1">
    <citation type="journal article" date="2011" name="Science">
        <title>The plant cell wall-decomposing machinery underlies the functional diversity of forest fungi.</title>
        <authorList>
            <person name="Eastwood D.C."/>
            <person name="Floudas D."/>
            <person name="Binder M."/>
            <person name="Majcherczyk A."/>
            <person name="Schneider P."/>
            <person name="Aerts A."/>
            <person name="Asiegbu F.O."/>
            <person name="Baker S.E."/>
            <person name="Barry K."/>
            <person name="Bendiksby M."/>
            <person name="Blumentritt M."/>
            <person name="Coutinho P.M."/>
            <person name="Cullen D."/>
            <person name="de Vries R.P."/>
            <person name="Gathman A."/>
            <person name="Goodell B."/>
            <person name="Henrissat B."/>
            <person name="Ihrmark K."/>
            <person name="Kauserud H."/>
            <person name="Kohler A."/>
            <person name="LaButti K."/>
            <person name="Lapidus A."/>
            <person name="Lavin J.L."/>
            <person name="Lee Y.-H."/>
            <person name="Lindquist E."/>
            <person name="Lilly W."/>
            <person name="Lucas S."/>
            <person name="Morin E."/>
            <person name="Murat C."/>
            <person name="Oguiza J.A."/>
            <person name="Park J."/>
            <person name="Pisabarro A.G."/>
            <person name="Riley R."/>
            <person name="Rosling A."/>
            <person name="Salamov A."/>
            <person name="Schmidt O."/>
            <person name="Schmutz J."/>
            <person name="Skrede I."/>
            <person name="Stenlid J."/>
            <person name="Wiebenga A."/>
            <person name="Xie X."/>
            <person name="Kuees U."/>
            <person name="Hibbett D.S."/>
            <person name="Hoffmeister D."/>
            <person name="Hoegberg N."/>
            <person name="Martin F."/>
            <person name="Grigoriev I.V."/>
            <person name="Watkinson S.C."/>
        </authorList>
    </citation>
    <scope>NUCLEOTIDE SEQUENCE [LARGE SCALE GENOMIC DNA]</scope>
    <source>
        <strain evidence="3">strain S7.3</strain>
    </source>
</reference>
<dbReference type="InParanoid" id="F8PPS3"/>
<proteinExistence type="predicted"/>
<evidence type="ECO:0000259" key="1">
    <source>
        <dbReference type="Pfam" id="PF03644"/>
    </source>
</evidence>
<dbReference type="InterPro" id="IPR032979">
    <property type="entry name" value="ENGase"/>
</dbReference>
<evidence type="ECO:0000313" key="2">
    <source>
        <dbReference type="EMBL" id="EGO01440.1"/>
    </source>
</evidence>
<dbReference type="HOGENOM" id="CLU_016511_0_0_1"/>
<dbReference type="Gene3D" id="2.60.120.260">
    <property type="entry name" value="Galactose-binding domain-like"/>
    <property type="match status" value="1"/>
</dbReference>
<name>F8PPS3_SERL3</name>
<dbReference type="eggNOG" id="KOG2331">
    <property type="taxonomic scope" value="Eukaryota"/>
</dbReference>
<dbReference type="OMA" id="FSNYTWR"/>
<dbReference type="Proteomes" id="UP000008063">
    <property type="component" value="Unassembled WGS sequence"/>
</dbReference>
<dbReference type="GO" id="GO:0033925">
    <property type="term" value="F:mannosyl-glycoprotein endo-beta-N-acetylglucosaminidase activity"/>
    <property type="evidence" value="ECO:0007669"/>
    <property type="project" value="UniProtKB-EC"/>
</dbReference>
<dbReference type="PANTHER" id="PTHR13246">
    <property type="entry name" value="ENDO BETA N-ACETYLGLUCOSAMINIDASE"/>
    <property type="match status" value="1"/>
</dbReference>
<dbReference type="AlphaFoldDB" id="F8PPS3"/>
<dbReference type="GO" id="GO:0005829">
    <property type="term" value="C:cytosol"/>
    <property type="evidence" value="ECO:0007669"/>
    <property type="project" value="UniProtKB-SubCell"/>
</dbReference>
<dbReference type="Pfam" id="PF03644">
    <property type="entry name" value="Glyco_hydro_85"/>
    <property type="match status" value="1"/>
</dbReference>
<dbReference type="PANTHER" id="PTHR13246:SF1">
    <property type="entry name" value="CYTOSOLIC ENDO-BETA-N-ACETYLGLUCOSAMINIDASE"/>
    <property type="match status" value="1"/>
</dbReference>
<dbReference type="OrthoDB" id="284473at2759"/>
<dbReference type="STRING" id="936435.F8PPS3"/>
<accession>F8PPS3</accession>
<gene>
    <name evidence="2" type="ORF">SERLA73DRAFT_85083</name>
</gene>
<evidence type="ECO:0000313" key="3">
    <source>
        <dbReference type="Proteomes" id="UP000008063"/>
    </source>
</evidence>
<keyword evidence="2" id="KW-0378">Hydrolase</keyword>
<sequence length="749" mass="82548">MPLRGSGHTPNVGNKDPYFDTLEELDAWAAVPANTLTDILPYHSRTDGSADSRGKLLVGGYTEIPSRLCYTFNFWSYCDIFVYFSHHRVTVPPSGWVTAAHRQGVKLLGTLIFEGSGEADCLRLVVGLPQCNTGPVVQSDSIPVSAHYARVLADLARQRGFDGYLLNFECPLKGGIEQARALAAWITLLRFELVSKVGSHSQVVWYDSVVINGQLRWQDRLNNYNLPFFLSSDAFFTNYTWAPQYPSLTAQYFLSLDQALVGNDPSHKGNTSQKPKFLQDIFTGVDVWGRGSHGGGGFGSYRAISHIDPEFLGLSVALFGQAWTWESEQDKPNWTWEQWLQYETTLWVGPADSTEVVPVPDMPKRPGQPDCEHGPFQPISSYFPRAPPPDPANLAFYTSFCPGVGRAWFVNGVKVLQTQDGWADIDKQCSLGDLLWPRAMPAWEGDSRTDEVPTALPNLSMEDAWNGSSSLRLSISTPGTEADDAFFRLIWLPIQSLHITPSKSYEANIVYKLDAGAQVDIDLGLSVKLLSETGEETLEVNPAFTSQSDLQGGWARQIIQFTLSQDSSSTVTAVGLVIGFATEDPSQPCNFSVHLGQLAVYPSPPVDVSLGKPQILWSKFQRSSSPSLSGQLTWETATSFPPFTNIKLPSADDPNPTWVLADTKQDFSFLYFNIYAAVYPADGSTPDPAAAIFIGTTGLDGYANSFFVSLETLPAEVQAAKRVRFYVQGVNNRGEVLSWTRCAYVDILI</sequence>
<dbReference type="EMBL" id="GL945477">
    <property type="protein sequence ID" value="EGO01440.1"/>
    <property type="molecule type" value="Genomic_DNA"/>
</dbReference>
<organism evidence="3">
    <name type="scientific">Serpula lacrymans var. lacrymans (strain S7.3)</name>
    <name type="common">Dry rot fungus</name>
    <dbReference type="NCBI Taxonomy" id="936435"/>
    <lineage>
        <taxon>Eukaryota</taxon>
        <taxon>Fungi</taxon>
        <taxon>Dikarya</taxon>
        <taxon>Basidiomycota</taxon>
        <taxon>Agaricomycotina</taxon>
        <taxon>Agaricomycetes</taxon>
        <taxon>Agaricomycetidae</taxon>
        <taxon>Boletales</taxon>
        <taxon>Coniophorineae</taxon>
        <taxon>Serpulaceae</taxon>
        <taxon>Serpula</taxon>
    </lineage>
</organism>
<dbReference type="InterPro" id="IPR005201">
    <property type="entry name" value="TIM_ENGase"/>
</dbReference>
<keyword evidence="3" id="KW-1185">Reference proteome</keyword>
<feature type="domain" description="Cytosolic endo-beta-N-acetylglucosaminidase TIM barrel" evidence="1">
    <location>
        <begin position="66"/>
        <end position="408"/>
    </location>
</feature>